<dbReference type="PANTHER" id="PTHR46609:SF8">
    <property type="entry name" value="YQAJ VIRAL RECOMBINASE DOMAIN-CONTAINING PROTEIN"/>
    <property type="match status" value="1"/>
</dbReference>
<feature type="non-terminal residue" evidence="3">
    <location>
        <position position="339"/>
    </location>
</feature>
<dbReference type="Pfam" id="PF09588">
    <property type="entry name" value="YqaJ"/>
    <property type="match status" value="1"/>
</dbReference>
<feature type="region of interest" description="Disordered" evidence="1">
    <location>
        <begin position="1"/>
        <end position="24"/>
    </location>
</feature>
<evidence type="ECO:0000313" key="4">
    <source>
        <dbReference type="Proteomes" id="UP001217089"/>
    </source>
</evidence>
<evidence type="ECO:0000259" key="2">
    <source>
        <dbReference type="Pfam" id="PF09588"/>
    </source>
</evidence>
<dbReference type="InterPro" id="IPR051703">
    <property type="entry name" value="NF-kappa-B_Signaling_Reg"/>
</dbReference>
<gene>
    <name evidence="3" type="ORF">KUTeg_018683</name>
</gene>
<dbReference type="SUPFAM" id="SSF52980">
    <property type="entry name" value="Restriction endonuclease-like"/>
    <property type="match status" value="1"/>
</dbReference>
<dbReference type="Gene3D" id="3.90.320.10">
    <property type="match status" value="1"/>
</dbReference>
<sequence>MNKSSEAQRMNPVDAPPDYPCGDLNFPTPSNIEIPAIITDNDHVWLHLAYPLDYARKIESETRNQADSEVWIRERGTRITASNFGKIMRSKSAISKQFLRSMFQAQSFNSKPTTYGKVNEKTAKQIHMKKTKNHVHDIGLIVNLKIPFLGTTPDGKVCCDGQSGILEIKCPYSIRDSTFQEALADLKNEGRMFLSGFWKIFKPYTSYVISMVQCKYEVNFFMQFTDVQRKLVCLAASVLEYADFGLKVWQAMGLGVHQKKVLKLNKNNELVSISISSTDDTDFFLNAEKRTSTPKNIIKRIPIWQTYPATFLGADLSDIGITISSKITRKTYENKKLAI</sequence>
<proteinExistence type="predicted"/>
<accession>A0ABQ9EJR1</accession>
<feature type="domain" description="YqaJ viral recombinase" evidence="2">
    <location>
        <begin position="71"/>
        <end position="174"/>
    </location>
</feature>
<dbReference type="InterPro" id="IPR019080">
    <property type="entry name" value="YqaJ_viral_recombinase"/>
</dbReference>
<dbReference type="PANTHER" id="PTHR46609">
    <property type="entry name" value="EXONUCLEASE, PHAGE-TYPE/RECB, C-TERMINAL DOMAIN-CONTAINING PROTEIN"/>
    <property type="match status" value="1"/>
</dbReference>
<name>A0ABQ9EJR1_TEGGR</name>
<dbReference type="Proteomes" id="UP001217089">
    <property type="component" value="Unassembled WGS sequence"/>
</dbReference>
<protein>
    <recommendedName>
        <fullName evidence="2">YqaJ viral recombinase domain-containing protein</fullName>
    </recommendedName>
</protein>
<evidence type="ECO:0000313" key="3">
    <source>
        <dbReference type="EMBL" id="KAJ8303760.1"/>
    </source>
</evidence>
<evidence type="ECO:0000256" key="1">
    <source>
        <dbReference type="SAM" id="MobiDB-lite"/>
    </source>
</evidence>
<organism evidence="3 4">
    <name type="scientific">Tegillarca granosa</name>
    <name type="common">Malaysian cockle</name>
    <name type="synonym">Anadara granosa</name>
    <dbReference type="NCBI Taxonomy" id="220873"/>
    <lineage>
        <taxon>Eukaryota</taxon>
        <taxon>Metazoa</taxon>
        <taxon>Spiralia</taxon>
        <taxon>Lophotrochozoa</taxon>
        <taxon>Mollusca</taxon>
        <taxon>Bivalvia</taxon>
        <taxon>Autobranchia</taxon>
        <taxon>Pteriomorphia</taxon>
        <taxon>Arcoida</taxon>
        <taxon>Arcoidea</taxon>
        <taxon>Arcidae</taxon>
        <taxon>Tegillarca</taxon>
    </lineage>
</organism>
<reference evidence="3 4" key="1">
    <citation type="submission" date="2022-12" db="EMBL/GenBank/DDBJ databases">
        <title>Chromosome-level genome of Tegillarca granosa.</title>
        <authorList>
            <person name="Kim J."/>
        </authorList>
    </citation>
    <scope>NUCLEOTIDE SEQUENCE [LARGE SCALE GENOMIC DNA]</scope>
    <source>
        <strain evidence="3">Teg-2019</strain>
        <tissue evidence="3">Adductor muscle</tissue>
    </source>
</reference>
<dbReference type="InterPro" id="IPR011335">
    <property type="entry name" value="Restrct_endonuc-II-like"/>
</dbReference>
<keyword evidence="4" id="KW-1185">Reference proteome</keyword>
<dbReference type="InterPro" id="IPR011604">
    <property type="entry name" value="PDDEXK-like_dom_sf"/>
</dbReference>
<comment type="caution">
    <text evidence="3">The sequence shown here is derived from an EMBL/GenBank/DDBJ whole genome shotgun (WGS) entry which is preliminary data.</text>
</comment>
<dbReference type="EMBL" id="JARBDR010000908">
    <property type="protein sequence ID" value="KAJ8303760.1"/>
    <property type="molecule type" value="Genomic_DNA"/>
</dbReference>
<dbReference type="CDD" id="cd22343">
    <property type="entry name" value="PDDEXK_lambda_exonuclease-like"/>
    <property type="match status" value="1"/>
</dbReference>